<keyword evidence="2 12" id="KW-0540">Nuclease</keyword>
<comment type="subunit">
    <text evidence="11 12">Monomer. Binds crRNA and tracrRNA.</text>
</comment>
<gene>
    <name evidence="12" type="primary">cas9</name>
    <name evidence="14" type="ORF">CCS01_00070</name>
</gene>
<dbReference type="GO" id="GO:0043571">
    <property type="term" value="P:maintenance of CRISPR repeat elements"/>
    <property type="evidence" value="ECO:0007669"/>
    <property type="project" value="UniProtKB-UniRule"/>
</dbReference>
<evidence type="ECO:0000259" key="13">
    <source>
        <dbReference type="PROSITE" id="PS51749"/>
    </source>
</evidence>
<dbReference type="PROSITE" id="PS51749">
    <property type="entry name" value="HNH_CAS9"/>
    <property type="match status" value="1"/>
</dbReference>
<dbReference type="AlphaFoldDB" id="A0A2S6NPG8"/>
<reference evidence="14 15" key="1">
    <citation type="journal article" date="2018" name="Arch. Microbiol.">
        <title>New insights into the metabolic potential of the phototrophic purple bacterium Rhodopila globiformis DSM 161(T) from its draft genome sequence and evidence for a vanadium-dependent nitrogenase.</title>
        <authorList>
            <person name="Imhoff J.F."/>
            <person name="Rahn T."/>
            <person name="Kunzel S."/>
            <person name="Neulinger S.C."/>
        </authorList>
    </citation>
    <scope>NUCLEOTIDE SEQUENCE [LARGE SCALE GENOMIC DNA]</scope>
    <source>
        <strain evidence="14 15">DSM 161</strain>
    </source>
</reference>
<dbReference type="GO" id="GO:0003677">
    <property type="term" value="F:DNA binding"/>
    <property type="evidence" value="ECO:0007669"/>
    <property type="project" value="UniProtKB-UniRule"/>
</dbReference>
<comment type="similarity">
    <text evidence="12">Belongs to the CRISPR-associated Cas9 family.</text>
</comment>
<evidence type="ECO:0000256" key="11">
    <source>
        <dbReference type="ARBA" id="ARBA00046380"/>
    </source>
</evidence>
<keyword evidence="7 12" id="KW-0694">RNA-binding</keyword>
<organism evidence="14 15">
    <name type="scientific">Rhodopila globiformis</name>
    <name type="common">Rhodopseudomonas globiformis</name>
    <dbReference type="NCBI Taxonomy" id="1071"/>
    <lineage>
        <taxon>Bacteria</taxon>
        <taxon>Pseudomonadati</taxon>
        <taxon>Pseudomonadota</taxon>
        <taxon>Alphaproteobacteria</taxon>
        <taxon>Acetobacterales</taxon>
        <taxon>Acetobacteraceae</taxon>
        <taxon>Rhodopila</taxon>
    </lineage>
</organism>
<evidence type="ECO:0000313" key="14">
    <source>
        <dbReference type="EMBL" id="PPQ40869.1"/>
    </source>
</evidence>
<evidence type="ECO:0000256" key="8">
    <source>
        <dbReference type="ARBA" id="ARBA00023118"/>
    </source>
</evidence>
<dbReference type="GO" id="GO:0003723">
    <property type="term" value="F:RNA binding"/>
    <property type="evidence" value="ECO:0007669"/>
    <property type="project" value="UniProtKB-UniRule"/>
</dbReference>
<evidence type="ECO:0000256" key="4">
    <source>
        <dbReference type="ARBA" id="ARBA00022759"/>
    </source>
</evidence>
<dbReference type="Pfam" id="PF18470">
    <property type="entry name" value="Cas9_a"/>
    <property type="match status" value="1"/>
</dbReference>
<feature type="active site" description="Proton acceptor for HNH nuclease domain" evidence="12">
    <location>
        <position position="564"/>
    </location>
</feature>
<keyword evidence="8 12" id="KW-0051">Antiviral defense</keyword>
<dbReference type="Pfam" id="PF13395">
    <property type="entry name" value="HNH_4"/>
    <property type="match status" value="1"/>
</dbReference>
<dbReference type="OrthoDB" id="9777169at2"/>
<dbReference type="GO" id="GO:0051607">
    <property type="term" value="P:defense response to virus"/>
    <property type="evidence" value="ECO:0007669"/>
    <property type="project" value="UniProtKB-UniRule"/>
</dbReference>
<dbReference type="NCBIfam" id="TIGR01865">
    <property type="entry name" value="cas_Csn1"/>
    <property type="match status" value="1"/>
</dbReference>
<dbReference type="Gene3D" id="1.10.30.50">
    <property type="match status" value="1"/>
</dbReference>
<keyword evidence="9 12" id="KW-0238">DNA-binding</keyword>
<dbReference type="InterPro" id="IPR041383">
    <property type="entry name" value="RuvC_III"/>
</dbReference>
<protein>
    <recommendedName>
        <fullName evidence="12">CRISPR-associated endonuclease Cas9</fullName>
        <ecNumber evidence="12">3.1.-.-</ecNumber>
    </recommendedName>
</protein>
<dbReference type="InterPro" id="IPR036397">
    <property type="entry name" value="RNaseH_sf"/>
</dbReference>
<evidence type="ECO:0000256" key="1">
    <source>
        <dbReference type="ARBA" id="ARBA00001946"/>
    </source>
</evidence>
<dbReference type="InterPro" id="IPR040619">
    <property type="entry name" value="Cas9_alpha-helical_lobe"/>
</dbReference>
<keyword evidence="5 12" id="KW-0378">Hydrolase</keyword>
<feature type="domain" description="HNH Cas9-type" evidence="13">
    <location>
        <begin position="490"/>
        <end position="645"/>
    </location>
</feature>
<keyword evidence="4 12" id="KW-0255">Endonuclease</keyword>
<dbReference type="EC" id="3.1.-.-" evidence="12"/>
<proteinExistence type="inferred from homology"/>
<name>A0A2S6NPG8_RHOGL</name>
<dbReference type="HAMAP" id="MF_01480">
    <property type="entry name" value="Cas9"/>
    <property type="match status" value="1"/>
</dbReference>
<comment type="domain">
    <text evidence="12">Has 2 endonuclease domains. The discontinuous RuvC-like domain cleaves the target DNA noncomplementary to crRNA while the HNH nuclease domain cleaves the target DNA complementary to crRNA.</text>
</comment>
<dbReference type="InterPro" id="IPR028629">
    <property type="entry name" value="Cas9"/>
</dbReference>
<evidence type="ECO:0000256" key="5">
    <source>
        <dbReference type="ARBA" id="ARBA00022801"/>
    </source>
</evidence>
<dbReference type="GO" id="GO:0004519">
    <property type="term" value="F:endonuclease activity"/>
    <property type="evidence" value="ECO:0007669"/>
    <property type="project" value="UniProtKB-UniRule"/>
</dbReference>
<keyword evidence="15" id="KW-1185">Reference proteome</keyword>
<evidence type="ECO:0000313" key="15">
    <source>
        <dbReference type="Proteomes" id="UP000239724"/>
    </source>
</evidence>
<keyword evidence="6" id="KW-0460">Magnesium</keyword>
<evidence type="ECO:0000256" key="6">
    <source>
        <dbReference type="ARBA" id="ARBA00022842"/>
    </source>
</evidence>
<evidence type="ECO:0000256" key="7">
    <source>
        <dbReference type="ARBA" id="ARBA00022884"/>
    </source>
</evidence>
<comment type="caution">
    <text evidence="14">The sequence shown here is derived from an EMBL/GenBank/DDBJ whole genome shotgun (WGS) entry which is preliminary data.</text>
</comment>
<dbReference type="GO" id="GO:0046872">
    <property type="term" value="F:metal ion binding"/>
    <property type="evidence" value="ECO:0007669"/>
    <property type="project" value="UniProtKB-UniRule"/>
</dbReference>
<dbReference type="Gene3D" id="3.30.420.10">
    <property type="entry name" value="Ribonuclease H-like superfamily/Ribonuclease H"/>
    <property type="match status" value="2"/>
</dbReference>
<sequence length="1024" mass="114647">MRILGIDGGIATIGWAVLDLDTEAATLTVVNAGTRSFDAPETSKERTPTAAVRRLHRGQRRVIRRRRQRMNEIRRLFHTAGLLPAAKSDALGQKGLDPWALRAAALERTLTGPELAVALGHIARHRGFRSNAKRDAAANAADETSKMKKAIAATQERLQGYRTIGQMFATDDAYRDRKRNRGDFTRSILRTDQESEVRQIFREQRQRGNPLASEELEADFTHIAFFQRPLQDSEHMVQSCPFEPAEKRAARRSYAFEMFRLLSRLTAISLSAGGQELRLTPEQIAQVAEDFGRTKGITYKSVRKTLDLDSRTRFVGVSEKDEKNDIVARHGNAAEGTHTLREIVGPSGWRVLMHNPVMRDRIAEVLTFREDPASVQAGLAEAGLQEPLLAAVMQGVQSGAFAEFTRAGHISAKAARALIPSLQRGRVYSEACEDAGYDHTARAAVSLEDVRNPVARKAVCEMLKQVRAIVQAYGLPDMIHVELARDIGKSAEERDKISKGIEDRNKQRETARKELADLLERPANDEELLRYELWKEQNGRCLYTDTAIPPHWLAAGDNRVQVDHILPWSRFGDDSFINKTLCTAKANQDKRGRTPFEWFEAEGLDWALFATRVEGCKEMKGRKKGGFYLRKNAKEVEETFRNRNLGDTRYATRLLLDMLARQYPKDGSRHVLARPGQLTAKLRRAWALDDLKKGPDGKRLEDDRHHALDAIVIAATSESMLNRLTKAAQEAERQGLPRGFDFTQIDPPAAGFREVVRDVVRNVFVSRAERRRARGEAHAATIKRVETVDGVATVFERKAVEALTLNDLANIPIPDPYGKVVDPAKLRNELVESLRCWIEAGKPKNAPPRSPKGDVIRKVRLATKDKVAVPVREGSADRGDMARVDVFAKADRKGKLRHYLVPIYPHQIADRQTWPEPPNRAVVADKAEADWAVVDSDYEFLFSLYSHSLLEVAKADGVVLKGYFKGMDRSTGAIAIAAPESPRALTRGIGAKTLAHFRKLQVDRLGRVTAVNKEVRTWHGVACT</sequence>
<dbReference type="GO" id="GO:0016787">
    <property type="term" value="F:hydrolase activity"/>
    <property type="evidence" value="ECO:0007669"/>
    <property type="project" value="UniProtKB-KW"/>
</dbReference>
<dbReference type="Proteomes" id="UP000239724">
    <property type="component" value="Unassembled WGS sequence"/>
</dbReference>
<evidence type="ECO:0000256" key="9">
    <source>
        <dbReference type="ARBA" id="ARBA00023125"/>
    </source>
</evidence>
<evidence type="ECO:0000256" key="2">
    <source>
        <dbReference type="ARBA" id="ARBA00022722"/>
    </source>
</evidence>
<keyword evidence="3" id="KW-0479">Metal-binding</keyword>
<feature type="active site" description="For RuvC-like nuclease domain" evidence="12">
    <location>
        <position position="7"/>
    </location>
</feature>
<accession>A0A2S6NPG8</accession>
<dbReference type="InterPro" id="IPR033114">
    <property type="entry name" value="HNH_CAS9"/>
</dbReference>
<comment type="cofactor">
    <cofactor evidence="1">
        <name>Mg(2+)</name>
        <dbReference type="ChEBI" id="CHEBI:18420"/>
    </cofactor>
</comment>
<dbReference type="RefSeq" id="WP_104516815.1">
    <property type="nucleotide sequence ID" value="NZ_NHRY01000004.1"/>
</dbReference>
<evidence type="ECO:0000256" key="10">
    <source>
        <dbReference type="ARBA" id="ARBA00023211"/>
    </source>
</evidence>
<dbReference type="Pfam" id="PF18541">
    <property type="entry name" value="RuvC_III"/>
    <property type="match status" value="1"/>
</dbReference>
<comment type="function">
    <text evidence="12">CRISPR (clustered regularly interspaced short palindromic repeat) is an adaptive immune system that provides protection against mobile genetic elements (viruses, transposable elements and conjugative plasmids). CRISPR clusters contain spacers, sequences complementary to antecedent mobile elements, and target invading nucleic acids. CRISPR clusters are transcribed and processed into CRISPR RNA (crRNA). In type II CRISPR systems correct processing of pre-crRNA requires a trans-encoded small RNA (tracrRNA), endogenous ribonuclease 3 (rnc) and this protein. The tracrRNA serves as a guide for ribonuclease 3-aided processing of pre-crRNA. Subsequently Cas9/crRNA/tracrRNA endonucleolytically cleaves linear or circular dsDNA target complementary to the spacer; Cas9 is inactive in the absence of the 2 guide RNAs (gRNA). Cas9 recognizes the protospacer adjacent motif (PAM) in the CRISPR repeat sequences to help distinguish self versus nonself, as targets within the bacterial CRISPR locus do not have PAMs. PAM recognition is also required for catalytic activity.</text>
</comment>
<dbReference type="InterPro" id="IPR003615">
    <property type="entry name" value="HNH_nuc"/>
</dbReference>
<evidence type="ECO:0000256" key="3">
    <source>
        <dbReference type="ARBA" id="ARBA00022723"/>
    </source>
</evidence>
<dbReference type="EMBL" id="NHRY01000004">
    <property type="protein sequence ID" value="PPQ40869.1"/>
    <property type="molecule type" value="Genomic_DNA"/>
</dbReference>
<keyword evidence="10" id="KW-0464">Manganese</keyword>
<evidence type="ECO:0000256" key="12">
    <source>
        <dbReference type="HAMAP-Rule" id="MF_01480"/>
    </source>
</evidence>
<comment type="caution">
    <text evidence="12">Lacks conserved residue(s) required for the propagation of feature annotation.</text>
</comment>